<dbReference type="CDD" id="cd02883">
    <property type="entry name" value="NUDIX_Hydrolase"/>
    <property type="match status" value="1"/>
</dbReference>
<name>A0A0Q1DM92_9FLAO</name>
<dbReference type="InterPro" id="IPR015797">
    <property type="entry name" value="NUDIX_hydrolase-like_dom_sf"/>
</dbReference>
<dbReference type="STRING" id="346185.AAY42_09625"/>
<sequence>MKTNFFLSVIGFSLFLHCTYAQNNQNMHRDPTHNFTMQRLLIVNENNEILMCKEDYVWAPPSGMYSQRQYIRESLDSIAHAYGVSIKAPQLHGYFSYKYDYHPFSTLRSYYVAEYVSGVPKLPEGMDEVKWMPISEAINQTTVTSIKQSMNQILNFPNTVWGGSFMVSREKKGHPTKKTEEFYPLFDSKK</sequence>
<dbReference type="Gene3D" id="3.90.79.10">
    <property type="entry name" value="Nucleoside Triphosphate Pyrophosphohydrolase"/>
    <property type="match status" value="1"/>
</dbReference>
<evidence type="ECO:0000313" key="1">
    <source>
        <dbReference type="EMBL" id="KQC30105.1"/>
    </source>
</evidence>
<keyword evidence="2" id="KW-1185">Reference proteome</keyword>
<protein>
    <recommendedName>
        <fullName evidence="3">NUDIX hydrolase</fullName>
    </recommendedName>
</protein>
<proteinExistence type="predicted"/>
<dbReference type="Proteomes" id="UP000050827">
    <property type="component" value="Unassembled WGS sequence"/>
</dbReference>
<gene>
    <name evidence="1" type="ORF">AAY42_09625</name>
</gene>
<comment type="caution">
    <text evidence="1">The sequence shown here is derived from an EMBL/GenBank/DDBJ whole genome shotgun (WGS) entry which is preliminary data.</text>
</comment>
<reference evidence="1 2" key="1">
    <citation type="submission" date="2015-04" db="EMBL/GenBank/DDBJ databases">
        <title>Complete genome of flavobacterium.</title>
        <authorList>
            <person name="Kwon Y.M."/>
            <person name="Kim S.-J."/>
        </authorList>
    </citation>
    <scope>NUCLEOTIDE SEQUENCE [LARGE SCALE GENOMIC DNA]</scope>
    <source>
        <strain evidence="1 2">DK169</strain>
    </source>
</reference>
<dbReference type="SUPFAM" id="SSF55811">
    <property type="entry name" value="Nudix"/>
    <property type="match status" value="1"/>
</dbReference>
<dbReference type="RefSeq" id="WP_055394600.1">
    <property type="nucleotide sequence ID" value="NZ_LCTZ01000002.1"/>
</dbReference>
<dbReference type="AlphaFoldDB" id="A0A0Q1DM92"/>
<evidence type="ECO:0008006" key="3">
    <source>
        <dbReference type="Google" id="ProtNLM"/>
    </source>
</evidence>
<dbReference type="OrthoDB" id="9792284at2"/>
<organism evidence="1 2">
    <name type="scientific">Flagellimonas eckloniae</name>
    <dbReference type="NCBI Taxonomy" id="346185"/>
    <lineage>
        <taxon>Bacteria</taxon>
        <taxon>Pseudomonadati</taxon>
        <taxon>Bacteroidota</taxon>
        <taxon>Flavobacteriia</taxon>
        <taxon>Flavobacteriales</taxon>
        <taxon>Flavobacteriaceae</taxon>
        <taxon>Flagellimonas</taxon>
    </lineage>
</organism>
<evidence type="ECO:0000313" key="2">
    <source>
        <dbReference type="Proteomes" id="UP000050827"/>
    </source>
</evidence>
<dbReference type="EMBL" id="LCTZ01000002">
    <property type="protein sequence ID" value="KQC30105.1"/>
    <property type="molecule type" value="Genomic_DNA"/>
</dbReference>
<accession>A0A0Q1DM92</accession>